<feature type="region of interest" description="Disordered" evidence="1">
    <location>
        <begin position="231"/>
        <end position="267"/>
    </location>
</feature>
<feature type="region of interest" description="Disordered" evidence="1">
    <location>
        <begin position="34"/>
        <end position="53"/>
    </location>
</feature>
<evidence type="ECO:0000313" key="2">
    <source>
        <dbReference type="EMBL" id="EIM26971.1"/>
    </source>
</evidence>
<dbReference type="RefSeq" id="WP_009763021.1">
    <property type="nucleotide sequence ID" value="NZ_CP141048.1"/>
</dbReference>
<accession>I4YSM9</accession>
<dbReference type="InterPro" id="IPR011990">
    <property type="entry name" value="TPR-like_helical_dom_sf"/>
</dbReference>
<dbReference type="HOGENOM" id="CLU_526584_0_0_5"/>
<sequence precursor="true">MVERTQTGLKRLTVELLTTGLIAATLLGPATAQVAPAGGDPTNGTSASPTGDAGDLRTILPLLLTSPDRKRLALDLEAAIRTGDMRKAESNLNAAIEVGTLAIVLVDRLNDPNLVGALQGLGLRDDIPTPEPPIADKAAAAGSCAVTPAVEASNLADMQQALEQERTQSDRISQALASLTQERDALAERLDRETKSQATAASEMQQALQREQDQSRATIGELEKLQEEYRGLQAARERDQASEATSASERDALVSRERQRGDEAERRLADIQTELRDLRAFKDQRTASDATRVAELKKALAVAEWRGDMLTRELVDTEEELRTLQEPQRPSATPVVFRLAAAGTELPLAPVQDEASPPVVSQIGPASAIANKALPEATAALPKDLAPVVIAALPEAIQPLPAGAATLPPTKIEMPSVTEPKVSAPAAAPKSDDRLTSRAEELFHKGDVSGARLLFERAMDGGQARAAFLLAETYDPNVLSRLGVVGIRGDAAKAREYYARARALGVVQAGERLEALK</sequence>
<reference evidence="2 3" key="1">
    <citation type="submission" date="2012-02" db="EMBL/GenBank/DDBJ databases">
        <title>Improved High-Quality Draft sequence of Microvirga sp. WSM3557.</title>
        <authorList>
            <consortium name="US DOE Joint Genome Institute"/>
            <person name="Lucas S."/>
            <person name="Han J."/>
            <person name="Lapidus A."/>
            <person name="Cheng J.-F."/>
            <person name="Goodwin L."/>
            <person name="Pitluck S."/>
            <person name="Peters L."/>
            <person name="Zhang X."/>
            <person name="Detter J.C."/>
            <person name="Han C."/>
            <person name="Tapia R."/>
            <person name="Land M."/>
            <person name="Hauser L."/>
            <person name="Kyrpides N."/>
            <person name="Ivanova N."/>
            <person name="Pagani I."/>
            <person name="Brau L."/>
            <person name="Yates R."/>
            <person name="O'Hara G."/>
            <person name="Rui T."/>
            <person name="Howieson J."/>
            <person name="Reeve W."/>
            <person name="Woyke T."/>
        </authorList>
    </citation>
    <scope>NUCLEOTIDE SEQUENCE [LARGE SCALE GENOMIC DNA]</scope>
    <source>
        <strain evidence="2 3">WSM3557</strain>
    </source>
</reference>
<feature type="compositionally biased region" description="Basic and acidic residues" evidence="1">
    <location>
        <begin position="231"/>
        <end position="241"/>
    </location>
</feature>
<organism evidence="2 3">
    <name type="scientific">Microvirga lotononidis</name>
    <dbReference type="NCBI Taxonomy" id="864069"/>
    <lineage>
        <taxon>Bacteria</taxon>
        <taxon>Pseudomonadati</taxon>
        <taxon>Pseudomonadota</taxon>
        <taxon>Alphaproteobacteria</taxon>
        <taxon>Hyphomicrobiales</taxon>
        <taxon>Methylobacteriaceae</taxon>
        <taxon>Microvirga</taxon>
    </lineage>
</organism>
<dbReference type="AlphaFoldDB" id="I4YSM9"/>
<proteinExistence type="predicted"/>
<keyword evidence="3" id="KW-1185">Reference proteome</keyword>
<dbReference type="Gene3D" id="1.25.40.10">
    <property type="entry name" value="Tetratricopeptide repeat domain"/>
    <property type="match status" value="1"/>
</dbReference>
<protein>
    <recommendedName>
        <fullName evidence="4">Sel1 repeat protein</fullName>
    </recommendedName>
</protein>
<feature type="region of interest" description="Disordered" evidence="1">
    <location>
        <begin position="188"/>
        <end position="215"/>
    </location>
</feature>
<dbReference type="SUPFAM" id="SSF81901">
    <property type="entry name" value="HCP-like"/>
    <property type="match status" value="1"/>
</dbReference>
<dbReference type="EMBL" id="JH660645">
    <property type="protein sequence ID" value="EIM26971.1"/>
    <property type="molecule type" value="Genomic_DNA"/>
</dbReference>
<evidence type="ECO:0000256" key="1">
    <source>
        <dbReference type="SAM" id="MobiDB-lite"/>
    </source>
</evidence>
<dbReference type="OrthoDB" id="8003401at2"/>
<dbReference type="STRING" id="864069.MicloDRAFT_00035240"/>
<dbReference type="PATRIC" id="fig|864069.3.peg.3841"/>
<evidence type="ECO:0000313" key="3">
    <source>
        <dbReference type="Proteomes" id="UP000003947"/>
    </source>
</evidence>
<feature type="compositionally biased region" description="Basic and acidic residues" evidence="1">
    <location>
        <begin position="248"/>
        <end position="267"/>
    </location>
</feature>
<feature type="compositionally biased region" description="Polar residues" evidence="1">
    <location>
        <begin position="196"/>
        <end position="209"/>
    </location>
</feature>
<dbReference type="eggNOG" id="COG3170">
    <property type="taxonomic scope" value="Bacteria"/>
</dbReference>
<name>I4YSM9_9HYPH</name>
<dbReference type="Proteomes" id="UP000003947">
    <property type="component" value="Unassembled WGS sequence"/>
</dbReference>
<evidence type="ECO:0008006" key="4">
    <source>
        <dbReference type="Google" id="ProtNLM"/>
    </source>
</evidence>
<gene>
    <name evidence="2" type="ORF">MicloDRAFT_00035240</name>
</gene>